<organism evidence="1 2">
    <name type="scientific">Tagetes erecta</name>
    <name type="common">African marigold</name>
    <dbReference type="NCBI Taxonomy" id="13708"/>
    <lineage>
        <taxon>Eukaryota</taxon>
        <taxon>Viridiplantae</taxon>
        <taxon>Streptophyta</taxon>
        <taxon>Embryophyta</taxon>
        <taxon>Tracheophyta</taxon>
        <taxon>Spermatophyta</taxon>
        <taxon>Magnoliopsida</taxon>
        <taxon>eudicotyledons</taxon>
        <taxon>Gunneridae</taxon>
        <taxon>Pentapetalae</taxon>
        <taxon>asterids</taxon>
        <taxon>campanulids</taxon>
        <taxon>Asterales</taxon>
        <taxon>Asteraceae</taxon>
        <taxon>Asteroideae</taxon>
        <taxon>Heliantheae alliance</taxon>
        <taxon>Tageteae</taxon>
        <taxon>Tagetes</taxon>
    </lineage>
</organism>
<evidence type="ECO:0000313" key="1">
    <source>
        <dbReference type="EMBL" id="KAK1434342.1"/>
    </source>
</evidence>
<name>A0AAD8P6W7_TARER</name>
<comment type="caution">
    <text evidence="1">The sequence shown here is derived from an EMBL/GenBank/DDBJ whole genome shotgun (WGS) entry which is preliminary data.</text>
</comment>
<protein>
    <submittedName>
        <fullName evidence="1">Uncharacterized protein</fullName>
    </submittedName>
</protein>
<keyword evidence="2" id="KW-1185">Reference proteome</keyword>
<sequence>MVGHHKSNSLHHSSTLTLRGQSDDLADRGIIGAAREEFKPLSKKKHWVIQFTSSTAKKNRSSSYIPSRTLGRTNAFAFWLWSLSFQAAFEAKVVGSLFFLLIWEGRDYLSLPITSSFYFQGIPKEKSRRSAY</sequence>
<dbReference type="Proteomes" id="UP001229421">
    <property type="component" value="Unassembled WGS sequence"/>
</dbReference>
<dbReference type="EMBL" id="JAUHHV010000001">
    <property type="protein sequence ID" value="KAK1434342.1"/>
    <property type="molecule type" value="Genomic_DNA"/>
</dbReference>
<evidence type="ECO:0000313" key="2">
    <source>
        <dbReference type="Proteomes" id="UP001229421"/>
    </source>
</evidence>
<dbReference type="AlphaFoldDB" id="A0AAD8P6W7"/>
<gene>
    <name evidence="1" type="ORF">QVD17_00081</name>
</gene>
<proteinExistence type="predicted"/>
<reference evidence="1" key="1">
    <citation type="journal article" date="2023" name="bioRxiv">
        <title>Improved chromosome-level genome assembly for marigold (Tagetes erecta).</title>
        <authorList>
            <person name="Jiang F."/>
            <person name="Yuan L."/>
            <person name="Wang S."/>
            <person name="Wang H."/>
            <person name="Xu D."/>
            <person name="Wang A."/>
            <person name="Fan W."/>
        </authorList>
    </citation>
    <scope>NUCLEOTIDE SEQUENCE</scope>
    <source>
        <strain evidence="1">WSJ</strain>
        <tissue evidence="1">Leaf</tissue>
    </source>
</reference>
<accession>A0AAD8P6W7</accession>